<evidence type="ECO:0000256" key="1">
    <source>
        <dbReference type="ARBA" id="ARBA00022448"/>
    </source>
</evidence>
<dbReference type="GO" id="GO:0009401">
    <property type="term" value="P:phosphoenolpyruvate-dependent sugar phosphotransferase system"/>
    <property type="evidence" value="ECO:0007669"/>
    <property type="project" value="UniProtKB-KW"/>
</dbReference>
<dbReference type="Pfam" id="PF02302">
    <property type="entry name" value="PTS_IIB"/>
    <property type="match status" value="1"/>
</dbReference>
<dbReference type="EMBL" id="PVTO01000032">
    <property type="protein sequence ID" value="PRY76184.1"/>
    <property type="molecule type" value="Genomic_DNA"/>
</dbReference>
<dbReference type="GO" id="GO:0016301">
    <property type="term" value="F:kinase activity"/>
    <property type="evidence" value="ECO:0007669"/>
    <property type="project" value="UniProtKB-KW"/>
</dbReference>
<accession>A0A2T0VWA1</accession>
<keyword evidence="3" id="KW-0762">Sugar transport</keyword>
<evidence type="ECO:0000256" key="7">
    <source>
        <dbReference type="PROSITE-ProRule" id="PRU00423"/>
    </source>
</evidence>
<evidence type="ECO:0000259" key="8">
    <source>
        <dbReference type="PROSITE" id="PS51100"/>
    </source>
</evidence>
<comment type="caution">
    <text evidence="9">The sequence shown here is derived from an EMBL/GenBank/DDBJ whole genome shotgun (WGS) entry which is preliminary data.</text>
</comment>
<dbReference type="PANTHER" id="PTHR34581:SF2">
    <property type="entry name" value="PTS SYSTEM N,N'-DIACETYLCHITOBIOSE-SPECIFIC EIIB COMPONENT"/>
    <property type="match status" value="1"/>
</dbReference>
<dbReference type="Proteomes" id="UP000238205">
    <property type="component" value="Unassembled WGS sequence"/>
</dbReference>
<evidence type="ECO:0000256" key="6">
    <source>
        <dbReference type="ARBA" id="ARBA00022777"/>
    </source>
</evidence>
<dbReference type="OrthoDB" id="9808134at2"/>
<dbReference type="InterPro" id="IPR051819">
    <property type="entry name" value="PTS_sugar-specific_EIIB"/>
</dbReference>
<keyword evidence="5" id="KW-0598">Phosphotransferase system</keyword>
<keyword evidence="2" id="KW-0597">Phosphoprotein</keyword>
<evidence type="ECO:0000313" key="9">
    <source>
        <dbReference type="EMBL" id="PRY76184.1"/>
    </source>
</evidence>
<dbReference type="PANTHER" id="PTHR34581">
    <property type="entry name" value="PTS SYSTEM N,N'-DIACETYLCHITOBIOSE-SPECIFIC EIIB COMPONENT"/>
    <property type="match status" value="1"/>
</dbReference>
<dbReference type="PROSITE" id="PS51100">
    <property type="entry name" value="PTS_EIIB_TYPE_3"/>
    <property type="match status" value="1"/>
</dbReference>
<name>A0A2T0VWA1_9LACT</name>
<evidence type="ECO:0000256" key="2">
    <source>
        <dbReference type="ARBA" id="ARBA00022553"/>
    </source>
</evidence>
<evidence type="ECO:0000313" key="10">
    <source>
        <dbReference type="Proteomes" id="UP000238205"/>
    </source>
</evidence>
<reference evidence="9 10" key="1">
    <citation type="submission" date="2018-03" db="EMBL/GenBank/DDBJ databases">
        <title>Genomic Encyclopedia of Archaeal and Bacterial Type Strains, Phase II (KMG-II): from individual species to whole genera.</title>
        <authorList>
            <person name="Goeker M."/>
        </authorList>
    </citation>
    <scope>NUCLEOTIDE SEQUENCE [LARGE SCALE GENOMIC DNA]</scope>
    <source>
        <strain evidence="9 10">DSM 13175</strain>
    </source>
</reference>
<keyword evidence="10" id="KW-1185">Reference proteome</keyword>
<dbReference type="CDD" id="cd05564">
    <property type="entry name" value="PTS_IIB_chitobiose_lichenan"/>
    <property type="match status" value="1"/>
</dbReference>
<protein>
    <submittedName>
        <fullName evidence="9">PTS system cellobiose-specific IIB component</fullName>
    </submittedName>
</protein>
<evidence type="ECO:0000256" key="3">
    <source>
        <dbReference type="ARBA" id="ARBA00022597"/>
    </source>
</evidence>
<dbReference type="GO" id="GO:0008982">
    <property type="term" value="F:protein-N(PI)-phosphohistidine-sugar phosphotransferase activity"/>
    <property type="evidence" value="ECO:0007669"/>
    <property type="project" value="InterPro"/>
</dbReference>
<dbReference type="AlphaFoldDB" id="A0A2T0VWA1"/>
<feature type="domain" description="PTS EIIB type-3" evidence="8">
    <location>
        <begin position="3"/>
        <end position="106"/>
    </location>
</feature>
<gene>
    <name evidence="9" type="ORF">CLV38_13215</name>
</gene>
<organism evidence="9 10">
    <name type="scientific">Alkalibacterium olivapovliticus</name>
    <dbReference type="NCBI Taxonomy" id="99907"/>
    <lineage>
        <taxon>Bacteria</taxon>
        <taxon>Bacillati</taxon>
        <taxon>Bacillota</taxon>
        <taxon>Bacilli</taxon>
        <taxon>Lactobacillales</taxon>
        <taxon>Carnobacteriaceae</taxon>
        <taxon>Alkalibacterium</taxon>
    </lineage>
</organism>
<evidence type="ECO:0000256" key="4">
    <source>
        <dbReference type="ARBA" id="ARBA00022679"/>
    </source>
</evidence>
<sequence length="106" mass="11722">MSEMNIMLVCSAGMSTSMLVSAMKKEIKNMELEANVFAKPSTEAIEYAETEEVSVLLLGPQVKFMESRFKESLEGKNIPIAVIDSRNYGTMNGKKVLQQALDLANK</sequence>
<dbReference type="InterPro" id="IPR013012">
    <property type="entry name" value="PTS_EIIB_3"/>
</dbReference>
<dbReference type="RefSeq" id="WP_106195873.1">
    <property type="nucleotide sequence ID" value="NZ_PVTO01000032.1"/>
</dbReference>
<keyword evidence="6" id="KW-0418">Kinase</keyword>
<feature type="modified residue" description="Phosphocysteine; by EIIA" evidence="7">
    <location>
        <position position="10"/>
    </location>
</feature>
<dbReference type="SUPFAM" id="SSF52794">
    <property type="entry name" value="PTS system IIB component-like"/>
    <property type="match status" value="1"/>
</dbReference>
<dbReference type="InterPro" id="IPR003501">
    <property type="entry name" value="PTS_EIIB_2/3"/>
</dbReference>
<evidence type="ECO:0000256" key="5">
    <source>
        <dbReference type="ARBA" id="ARBA00022683"/>
    </source>
</evidence>
<dbReference type="InterPro" id="IPR036095">
    <property type="entry name" value="PTS_EIIB-like_sf"/>
</dbReference>
<keyword evidence="4" id="KW-0808">Transferase</keyword>
<proteinExistence type="predicted"/>
<keyword evidence="1" id="KW-0813">Transport</keyword>
<dbReference type="Gene3D" id="3.40.50.2300">
    <property type="match status" value="1"/>
</dbReference>